<dbReference type="Proteomes" id="UP001595715">
    <property type="component" value="Unassembled WGS sequence"/>
</dbReference>
<evidence type="ECO:0000259" key="7">
    <source>
        <dbReference type="PROSITE" id="PS50887"/>
    </source>
</evidence>
<dbReference type="SMART" id="SM00342">
    <property type="entry name" value="HTH_ARAC"/>
    <property type="match status" value="1"/>
</dbReference>
<dbReference type="RefSeq" id="WP_377721020.1">
    <property type="nucleotide sequence ID" value="NZ_JBHSAM010000033.1"/>
</dbReference>
<protein>
    <submittedName>
        <fullName evidence="8">Response regulator</fullName>
    </submittedName>
</protein>
<sequence>MDDHKEHVRLCVIDDIRSVVEGLSALDWEAEGVQLAGTAYNGEDGLALIQATKPDLILTDIRMPKMDGLTMLQKVLELNQACKVILISSYTDFDYARQAVQLGAFDFVVKPFTEEDILAVVRKARAAVLQERTRLMNEQEMERKLKESMPLLRQEYMELLLSFPTAWQQAAQRWAFLGMSLKPEQMAVLLLEIDDFQEQAETMTVHQVELTSFAIQNVVEETLREYTSCLVYRSTEHRFVAVVNAADAGQIVRLAEQCCEHVSKYAKLTLTIGAGGLAETLSGLPESRRQAEWALAHRLYTTGNSVIGYDDVADSGHSPVIPFAFKDELLLAIRSGNGGRAVSLLDDMSVTLEGLTRKPSPDYWLSLYEELAASVIRTLFELGLYHELKSSADRLKGLQRSSSITLAALKQHLTQLCMEGAELVRRGTVSEGQAIIYKSLKYVNEHLDREVTVTECAAHVHLSASYYSSLFKKVMGVTLTQYIASERIRRAKTMLIDGVPVQEIALMFGYEERRYFSDMFKRATGMTPSEFRESYMSGSGSAPQA</sequence>
<dbReference type="PROSITE" id="PS00041">
    <property type="entry name" value="HTH_ARAC_FAMILY_1"/>
    <property type="match status" value="1"/>
</dbReference>
<dbReference type="InterPro" id="IPR018062">
    <property type="entry name" value="HTH_AraC-typ_CS"/>
</dbReference>
<dbReference type="SUPFAM" id="SSF52172">
    <property type="entry name" value="CheY-like"/>
    <property type="match status" value="1"/>
</dbReference>
<dbReference type="InterPro" id="IPR001789">
    <property type="entry name" value="Sig_transdc_resp-reg_receiver"/>
</dbReference>
<dbReference type="Pfam" id="PF17853">
    <property type="entry name" value="GGDEF_2"/>
    <property type="match status" value="1"/>
</dbReference>
<dbReference type="InterPro" id="IPR041522">
    <property type="entry name" value="CdaR_GGDEF"/>
</dbReference>
<dbReference type="Gene3D" id="1.10.10.60">
    <property type="entry name" value="Homeodomain-like"/>
    <property type="match status" value="2"/>
</dbReference>
<dbReference type="InterPro" id="IPR011006">
    <property type="entry name" value="CheY-like_superfamily"/>
</dbReference>
<evidence type="ECO:0000313" key="8">
    <source>
        <dbReference type="EMBL" id="MFC4102402.1"/>
    </source>
</evidence>
<dbReference type="CDD" id="cd17536">
    <property type="entry name" value="REC_YesN-like"/>
    <property type="match status" value="1"/>
</dbReference>
<feature type="domain" description="GGDEF" evidence="7">
    <location>
        <begin position="184"/>
        <end position="311"/>
    </location>
</feature>
<dbReference type="InterPro" id="IPR009057">
    <property type="entry name" value="Homeodomain-like_sf"/>
</dbReference>
<gene>
    <name evidence="8" type="ORF">ACFOZ8_22555</name>
</gene>
<keyword evidence="1" id="KW-0805">Transcription regulation</keyword>
<dbReference type="InterPro" id="IPR000160">
    <property type="entry name" value="GGDEF_dom"/>
</dbReference>
<keyword evidence="4" id="KW-0597">Phosphoprotein</keyword>
<comment type="caution">
    <text evidence="8">The sequence shown here is derived from an EMBL/GenBank/DDBJ whole genome shotgun (WGS) entry which is preliminary data.</text>
</comment>
<feature type="domain" description="HTH araC/xylS-type" evidence="5">
    <location>
        <begin position="437"/>
        <end position="534"/>
    </location>
</feature>
<dbReference type="PANTHER" id="PTHR43280">
    <property type="entry name" value="ARAC-FAMILY TRANSCRIPTIONAL REGULATOR"/>
    <property type="match status" value="1"/>
</dbReference>
<dbReference type="InterPro" id="IPR018060">
    <property type="entry name" value="HTH_AraC"/>
</dbReference>
<dbReference type="PRINTS" id="PR00032">
    <property type="entry name" value="HTHARAC"/>
</dbReference>
<evidence type="ECO:0000256" key="4">
    <source>
        <dbReference type="PROSITE-ProRule" id="PRU00169"/>
    </source>
</evidence>
<dbReference type="EMBL" id="JBHSAM010000033">
    <property type="protein sequence ID" value="MFC4102402.1"/>
    <property type="molecule type" value="Genomic_DNA"/>
</dbReference>
<dbReference type="Gene3D" id="3.40.50.2300">
    <property type="match status" value="1"/>
</dbReference>
<evidence type="ECO:0000313" key="9">
    <source>
        <dbReference type="Proteomes" id="UP001595715"/>
    </source>
</evidence>
<reference evidence="9" key="1">
    <citation type="journal article" date="2019" name="Int. J. Syst. Evol. Microbiol.">
        <title>The Global Catalogue of Microorganisms (GCM) 10K type strain sequencing project: providing services to taxonomists for standard genome sequencing and annotation.</title>
        <authorList>
            <consortium name="The Broad Institute Genomics Platform"/>
            <consortium name="The Broad Institute Genome Sequencing Center for Infectious Disease"/>
            <person name="Wu L."/>
            <person name="Ma J."/>
        </authorList>
    </citation>
    <scope>NUCLEOTIDE SEQUENCE [LARGE SCALE GENOMIC DNA]</scope>
    <source>
        <strain evidence="9">IBRC-M 10987</strain>
    </source>
</reference>
<dbReference type="InterPro" id="IPR029787">
    <property type="entry name" value="Nucleotide_cyclase"/>
</dbReference>
<dbReference type="Pfam" id="PF00072">
    <property type="entry name" value="Response_reg"/>
    <property type="match status" value="1"/>
</dbReference>
<dbReference type="Pfam" id="PF12833">
    <property type="entry name" value="HTH_18"/>
    <property type="match status" value="1"/>
</dbReference>
<evidence type="ECO:0000256" key="2">
    <source>
        <dbReference type="ARBA" id="ARBA00023125"/>
    </source>
</evidence>
<evidence type="ECO:0000256" key="3">
    <source>
        <dbReference type="ARBA" id="ARBA00023163"/>
    </source>
</evidence>
<keyword evidence="9" id="KW-1185">Reference proteome</keyword>
<dbReference type="Gene3D" id="3.30.70.270">
    <property type="match status" value="1"/>
</dbReference>
<evidence type="ECO:0000259" key="6">
    <source>
        <dbReference type="PROSITE" id="PS50110"/>
    </source>
</evidence>
<feature type="domain" description="Response regulatory" evidence="6">
    <location>
        <begin position="9"/>
        <end position="125"/>
    </location>
</feature>
<accession>A0ABV8K8M5</accession>
<dbReference type="InterPro" id="IPR043128">
    <property type="entry name" value="Rev_trsase/Diguanyl_cyclase"/>
</dbReference>
<evidence type="ECO:0000259" key="5">
    <source>
        <dbReference type="PROSITE" id="PS01124"/>
    </source>
</evidence>
<organism evidence="8 9">
    <name type="scientific">Paenibacillus xanthanilyticus</name>
    <dbReference type="NCBI Taxonomy" id="1783531"/>
    <lineage>
        <taxon>Bacteria</taxon>
        <taxon>Bacillati</taxon>
        <taxon>Bacillota</taxon>
        <taxon>Bacilli</taxon>
        <taxon>Bacillales</taxon>
        <taxon>Paenibacillaceae</taxon>
        <taxon>Paenibacillus</taxon>
    </lineage>
</organism>
<keyword evidence="2" id="KW-0238">DNA-binding</keyword>
<feature type="modified residue" description="4-aspartylphosphate" evidence="4">
    <location>
        <position position="60"/>
    </location>
</feature>
<dbReference type="PROSITE" id="PS50110">
    <property type="entry name" value="RESPONSE_REGULATORY"/>
    <property type="match status" value="1"/>
</dbReference>
<dbReference type="InterPro" id="IPR020449">
    <property type="entry name" value="Tscrpt_reg_AraC-type_HTH"/>
</dbReference>
<keyword evidence="3" id="KW-0804">Transcription</keyword>
<evidence type="ECO:0000256" key="1">
    <source>
        <dbReference type="ARBA" id="ARBA00023015"/>
    </source>
</evidence>
<dbReference type="PANTHER" id="PTHR43280:SF10">
    <property type="entry name" value="REGULATORY PROTEIN POCR"/>
    <property type="match status" value="1"/>
</dbReference>
<dbReference type="PROSITE" id="PS01124">
    <property type="entry name" value="HTH_ARAC_FAMILY_2"/>
    <property type="match status" value="1"/>
</dbReference>
<name>A0ABV8K8M5_9BACL</name>
<proteinExistence type="predicted"/>
<dbReference type="SUPFAM" id="SSF46689">
    <property type="entry name" value="Homeodomain-like"/>
    <property type="match status" value="2"/>
</dbReference>
<dbReference type="SUPFAM" id="SSF55073">
    <property type="entry name" value="Nucleotide cyclase"/>
    <property type="match status" value="1"/>
</dbReference>
<dbReference type="PROSITE" id="PS50887">
    <property type="entry name" value="GGDEF"/>
    <property type="match status" value="1"/>
</dbReference>
<dbReference type="SMART" id="SM00448">
    <property type="entry name" value="REC"/>
    <property type="match status" value="1"/>
</dbReference>